<dbReference type="Proteomes" id="UP001367508">
    <property type="component" value="Unassembled WGS sequence"/>
</dbReference>
<name>A0AAN9JYH4_CANGL</name>
<dbReference type="PANTHER" id="PTHR15664">
    <property type="entry name" value="C20ORF30 PROTEIN"/>
    <property type="match status" value="1"/>
</dbReference>
<dbReference type="Pfam" id="PF05915">
    <property type="entry name" value="TMEM_230_134"/>
    <property type="match status" value="1"/>
</dbReference>
<sequence>MATRRDRYTPLATDEDAYIGDRDRPLDPRFDYTPKALDKVPWKSIALALFLLFLGSGLLFLSYFIFTGHMGGERSRAYRLLALGFLSFLPGFYETRIAYYAWRGAKGYRFSAIPDY</sequence>
<evidence type="ECO:0000256" key="6">
    <source>
        <dbReference type="SAM" id="Phobius"/>
    </source>
</evidence>
<dbReference type="PANTHER" id="PTHR15664:SF21">
    <property type="entry name" value="TRANSMEMBRANE PROTEIN 230"/>
    <property type="match status" value="1"/>
</dbReference>
<evidence type="ECO:0000313" key="7">
    <source>
        <dbReference type="EMBL" id="KAK7306481.1"/>
    </source>
</evidence>
<keyword evidence="8" id="KW-1185">Reference proteome</keyword>
<organism evidence="7 8">
    <name type="scientific">Canavalia gladiata</name>
    <name type="common">Sword bean</name>
    <name type="synonym">Dolichos gladiatus</name>
    <dbReference type="NCBI Taxonomy" id="3824"/>
    <lineage>
        <taxon>Eukaryota</taxon>
        <taxon>Viridiplantae</taxon>
        <taxon>Streptophyta</taxon>
        <taxon>Embryophyta</taxon>
        <taxon>Tracheophyta</taxon>
        <taxon>Spermatophyta</taxon>
        <taxon>Magnoliopsida</taxon>
        <taxon>eudicotyledons</taxon>
        <taxon>Gunneridae</taxon>
        <taxon>Pentapetalae</taxon>
        <taxon>rosids</taxon>
        <taxon>fabids</taxon>
        <taxon>Fabales</taxon>
        <taxon>Fabaceae</taxon>
        <taxon>Papilionoideae</taxon>
        <taxon>50 kb inversion clade</taxon>
        <taxon>NPAAA clade</taxon>
        <taxon>indigoferoid/millettioid clade</taxon>
        <taxon>Phaseoleae</taxon>
        <taxon>Canavalia</taxon>
    </lineage>
</organism>
<evidence type="ECO:0008006" key="9">
    <source>
        <dbReference type="Google" id="ProtNLM"/>
    </source>
</evidence>
<keyword evidence="3 6" id="KW-0812">Transmembrane</keyword>
<evidence type="ECO:0000256" key="4">
    <source>
        <dbReference type="ARBA" id="ARBA00022989"/>
    </source>
</evidence>
<accession>A0AAN9JYH4</accession>
<dbReference type="GO" id="GO:0016020">
    <property type="term" value="C:membrane"/>
    <property type="evidence" value="ECO:0007669"/>
    <property type="project" value="UniProtKB-SubCell"/>
</dbReference>
<dbReference type="EMBL" id="JAYMYQ010000011">
    <property type="protein sequence ID" value="KAK7306481.1"/>
    <property type="molecule type" value="Genomic_DNA"/>
</dbReference>
<feature type="transmembrane region" description="Helical" evidence="6">
    <location>
        <begin position="78"/>
        <end position="102"/>
    </location>
</feature>
<dbReference type="InterPro" id="IPR008590">
    <property type="entry name" value="TMEM_230/134"/>
</dbReference>
<evidence type="ECO:0000256" key="1">
    <source>
        <dbReference type="ARBA" id="ARBA00004141"/>
    </source>
</evidence>
<evidence type="ECO:0000256" key="2">
    <source>
        <dbReference type="ARBA" id="ARBA00007743"/>
    </source>
</evidence>
<feature type="transmembrane region" description="Helical" evidence="6">
    <location>
        <begin position="45"/>
        <end position="66"/>
    </location>
</feature>
<proteinExistence type="inferred from homology"/>
<comment type="subcellular location">
    <subcellularLocation>
        <location evidence="1">Membrane</location>
        <topology evidence="1">Multi-pass membrane protein</topology>
    </subcellularLocation>
</comment>
<keyword evidence="5 6" id="KW-0472">Membrane</keyword>
<dbReference type="GO" id="GO:0012505">
    <property type="term" value="C:endomembrane system"/>
    <property type="evidence" value="ECO:0007669"/>
    <property type="project" value="TreeGrafter"/>
</dbReference>
<evidence type="ECO:0000313" key="8">
    <source>
        <dbReference type="Proteomes" id="UP001367508"/>
    </source>
</evidence>
<comment type="caution">
    <text evidence="7">The sequence shown here is derived from an EMBL/GenBank/DDBJ whole genome shotgun (WGS) entry which is preliminary data.</text>
</comment>
<evidence type="ECO:0000256" key="3">
    <source>
        <dbReference type="ARBA" id="ARBA00022692"/>
    </source>
</evidence>
<dbReference type="InterPro" id="IPR044234">
    <property type="entry name" value="TMEM230"/>
</dbReference>
<comment type="similarity">
    <text evidence="2">Belongs to the TMEM134/TMEM230 family.</text>
</comment>
<gene>
    <name evidence="7" type="ORF">VNO77_44424</name>
</gene>
<keyword evidence="4 6" id="KW-1133">Transmembrane helix</keyword>
<evidence type="ECO:0000256" key="5">
    <source>
        <dbReference type="ARBA" id="ARBA00023136"/>
    </source>
</evidence>
<reference evidence="7 8" key="1">
    <citation type="submission" date="2024-01" db="EMBL/GenBank/DDBJ databases">
        <title>The genomes of 5 underutilized Papilionoideae crops provide insights into root nodulation and disease resistanc.</title>
        <authorList>
            <person name="Jiang F."/>
        </authorList>
    </citation>
    <scope>NUCLEOTIDE SEQUENCE [LARGE SCALE GENOMIC DNA]</scope>
    <source>
        <strain evidence="7">LVBAO_FW01</strain>
        <tissue evidence="7">Leaves</tissue>
    </source>
</reference>
<protein>
    <recommendedName>
        <fullName evidence="9">Transmembrane protein 230</fullName>
    </recommendedName>
</protein>
<dbReference type="AlphaFoldDB" id="A0AAN9JYH4"/>